<dbReference type="EMBL" id="WKRA01000002">
    <property type="protein sequence ID" value="MSD14841.1"/>
    <property type="molecule type" value="Genomic_DNA"/>
</dbReference>
<keyword evidence="1" id="KW-0472">Membrane</keyword>
<feature type="transmembrane region" description="Helical" evidence="1">
    <location>
        <begin position="225"/>
        <end position="243"/>
    </location>
</feature>
<evidence type="ECO:0000313" key="3">
    <source>
        <dbReference type="EMBL" id="MSD14841.1"/>
    </source>
</evidence>
<feature type="transmembrane region" description="Helical" evidence="1">
    <location>
        <begin position="369"/>
        <end position="397"/>
    </location>
</feature>
<keyword evidence="1" id="KW-0812">Transmembrane</keyword>
<feature type="transmembrane region" description="Helical" evidence="1">
    <location>
        <begin position="116"/>
        <end position="133"/>
    </location>
</feature>
<proteinExistence type="predicted"/>
<feature type="transmembrane region" description="Helical" evidence="1">
    <location>
        <begin position="409"/>
        <end position="429"/>
    </location>
</feature>
<comment type="caution">
    <text evidence="3">The sequence shown here is derived from an EMBL/GenBank/DDBJ whole genome shotgun (WGS) entry which is preliminary data.</text>
</comment>
<feature type="transmembrane region" description="Helical" evidence="1">
    <location>
        <begin position="94"/>
        <end position="110"/>
    </location>
</feature>
<gene>
    <name evidence="3" type="ORF">GKE72_01900</name>
</gene>
<protein>
    <recommendedName>
        <fullName evidence="2">Dicarboxylate carrier MatC N-terminal domain-containing protein</fullName>
    </recommendedName>
</protein>
<sequence length="430" mass="46160">MNTTIIIIGFIAIAVSVIWGTKFKTNVGIAALVFAFVLGLFGLGMKASDIYAFWPARTTVQLIIVTAFFGFAVENGTIDYIAKLVIYWTRKIPWALPIVYLLLNFALSAIGVSPPAVNMFLIPIFITLCYAAKTNELFLSIGSNAGGMSGTLCSIGMVGIMLGGMISSVDEGIDTSVIIMHVFRTATIVFFIIFAVYYVVLKLWKMKLPEELIRKPEAPTAEQKKNLIIILVCILFLFVPAVINTFVPNPVLARISNLDISLVYAAGMIALTIFKCGNEREVIKKSIPWSVIILLGGMTCLMGVMRTAGLADLIVNAVSAGTSVKMIPILIVLLSGILSLFSDGTSVVMPLMIPIVVSLASATGINPAVLISCVCVPAIGMGMSPFSTGGGVFLSFVREDRFQKMMIQSLIAVLCNLGMMVALCAIGILR</sequence>
<dbReference type="AlphaFoldDB" id="A0A844DU07"/>
<feature type="transmembrane region" description="Helical" evidence="1">
    <location>
        <begin position="255"/>
        <end position="274"/>
    </location>
</feature>
<dbReference type="Proteomes" id="UP000431304">
    <property type="component" value="Unassembled WGS sequence"/>
</dbReference>
<feature type="transmembrane region" description="Helical" evidence="1">
    <location>
        <begin position="60"/>
        <end position="82"/>
    </location>
</feature>
<feature type="transmembrane region" description="Helical" evidence="1">
    <location>
        <begin position="30"/>
        <end position="54"/>
    </location>
</feature>
<evidence type="ECO:0000313" key="4">
    <source>
        <dbReference type="Proteomes" id="UP000431304"/>
    </source>
</evidence>
<evidence type="ECO:0000259" key="2">
    <source>
        <dbReference type="Pfam" id="PF07158"/>
    </source>
</evidence>
<feature type="transmembrane region" description="Helical" evidence="1">
    <location>
        <begin position="317"/>
        <end position="340"/>
    </location>
</feature>
<dbReference type="Pfam" id="PF07158">
    <property type="entry name" value="MatC_N"/>
    <property type="match status" value="1"/>
</dbReference>
<accession>A0A844DU07</accession>
<organism evidence="3 4">
    <name type="scientific">Eubacterium ramulus</name>
    <dbReference type="NCBI Taxonomy" id="39490"/>
    <lineage>
        <taxon>Bacteria</taxon>
        <taxon>Bacillati</taxon>
        <taxon>Bacillota</taxon>
        <taxon>Clostridia</taxon>
        <taxon>Eubacteriales</taxon>
        <taxon>Eubacteriaceae</taxon>
        <taxon>Eubacterium</taxon>
    </lineage>
</organism>
<feature type="transmembrane region" description="Helical" evidence="1">
    <location>
        <begin position="347"/>
        <end position="363"/>
    </location>
</feature>
<feature type="transmembrane region" description="Helical" evidence="1">
    <location>
        <begin position="178"/>
        <end position="204"/>
    </location>
</feature>
<feature type="transmembrane region" description="Helical" evidence="1">
    <location>
        <begin position="145"/>
        <end position="166"/>
    </location>
</feature>
<keyword evidence="1" id="KW-1133">Transmembrane helix</keyword>
<name>A0A844DU07_EUBRA</name>
<dbReference type="RefSeq" id="WP_154314186.1">
    <property type="nucleotide sequence ID" value="NZ_CAXUGT010000005.1"/>
</dbReference>
<feature type="transmembrane region" description="Helical" evidence="1">
    <location>
        <begin position="286"/>
        <end position="305"/>
    </location>
</feature>
<evidence type="ECO:0000256" key="1">
    <source>
        <dbReference type="SAM" id="Phobius"/>
    </source>
</evidence>
<feature type="domain" description="Dicarboxylate carrier MatC N-terminal" evidence="2">
    <location>
        <begin position="3"/>
        <end position="150"/>
    </location>
</feature>
<dbReference type="InterPro" id="IPR009827">
    <property type="entry name" value="MatC_N"/>
</dbReference>
<feature type="transmembrane region" description="Helical" evidence="1">
    <location>
        <begin position="6"/>
        <end position="23"/>
    </location>
</feature>
<reference evidence="3 4" key="1">
    <citation type="journal article" date="2019" name="Nat. Med.">
        <title>A library of human gut bacterial isolates paired with longitudinal multiomics data enables mechanistic microbiome research.</title>
        <authorList>
            <person name="Poyet M."/>
            <person name="Groussin M."/>
            <person name="Gibbons S.M."/>
            <person name="Avila-Pacheco J."/>
            <person name="Jiang X."/>
            <person name="Kearney S.M."/>
            <person name="Perrotta A.R."/>
            <person name="Berdy B."/>
            <person name="Zhao S."/>
            <person name="Lieberman T.D."/>
            <person name="Swanson P.K."/>
            <person name="Smith M."/>
            <person name="Roesemann S."/>
            <person name="Alexander J.E."/>
            <person name="Rich S.A."/>
            <person name="Livny J."/>
            <person name="Vlamakis H."/>
            <person name="Clish C."/>
            <person name="Bullock K."/>
            <person name="Deik A."/>
            <person name="Scott J."/>
            <person name="Pierce K.A."/>
            <person name="Xavier R.J."/>
            <person name="Alm E.J."/>
        </authorList>
    </citation>
    <scope>NUCLEOTIDE SEQUENCE [LARGE SCALE GENOMIC DNA]</scope>
    <source>
        <strain evidence="3 4">BIOML-A3</strain>
    </source>
</reference>